<evidence type="ECO:0000313" key="5">
    <source>
        <dbReference type="Ensembl" id="ENSCMIP00000034409.1"/>
    </source>
</evidence>
<evidence type="ECO:0000256" key="2">
    <source>
        <dbReference type="RuleBase" id="RU102079"/>
    </source>
</evidence>
<keyword evidence="6" id="KW-1185">Reference proteome</keyword>
<sequence length="157" mass="18199">MSIEPQWCWNPETPFTKQFPVELKQDMMIVMCGKVPSDAKSFVINFQKGEGANVKIPFQLGVCFQENSEKFMFSSKESADWEPMQDRPISPSIKGTNFKLTFLVWSNCFQVALNAKHILKYNHNERDWKADGINVYGDLQVKDFTVYDIDCKKKVNK</sequence>
<protein>
    <recommendedName>
        <fullName evidence="2">Galectin</fullName>
    </recommendedName>
</protein>
<dbReference type="GeneID" id="103187407"/>
<dbReference type="CDD" id="cd00070">
    <property type="entry name" value="GLECT"/>
    <property type="match status" value="1"/>
</dbReference>
<dbReference type="KEGG" id="cmk:103187407"/>
<keyword evidence="1 2" id="KW-0430">Lectin</keyword>
<dbReference type="SMART" id="SM00908">
    <property type="entry name" value="Gal-bind_lectin"/>
    <property type="match status" value="1"/>
</dbReference>
<dbReference type="InterPro" id="IPR044156">
    <property type="entry name" value="Galectin-like"/>
</dbReference>
<evidence type="ECO:0000313" key="4">
    <source>
        <dbReference type="EMBL" id="AFP08612.1"/>
    </source>
</evidence>
<dbReference type="EMBL" id="JW876095">
    <property type="protein sequence ID" value="AFP08612.1"/>
    <property type="molecule type" value="mRNA"/>
</dbReference>
<reference evidence="5" key="4">
    <citation type="submission" date="2025-05" db="UniProtKB">
        <authorList>
            <consortium name="Ensembl"/>
        </authorList>
    </citation>
    <scope>IDENTIFICATION</scope>
</reference>
<dbReference type="SUPFAM" id="SSF49899">
    <property type="entry name" value="Concanavalin A-like lectins/glucanases"/>
    <property type="match status" value="1"/>
</dbReference>
<accession>V9L9T8</accession>
<dbReference type="InterPro" id="IPR013320">
    <property type="entry name" value="ConA-like_dom_sf"/>
</dbReference>
<dbReference type="OrthoDB" id="5795596at2759"/>
<dbReference type="PANTHER" id="PTHR11346">
    <property type="entry name" value="GALECTIN"/>
    <property type="match status" value="1"/>
</dbReference>
<feature type="domain" description="Galectin" evidence="3">
    <location>
        <begin position="15"/>
        <end position="147"/>
    </location>
</feature>
<dbReference type="CTD" id="103187407"/>
<reference evidence="4 6" key="3">
    <citation type="journal article" date="2014" name="Nature">
        <title>Elephant shark genome provides unique insights into gnathostome evolution.</title>
        <authorList>
            <consortium name="International Elephant Shark Genome Sequencing Consortium"/>
            <person name="Venkatesh B."/>
            <person name="Lee A.P."/>
            <person name="Ravi V."/>
            <person name="Maurya A.K."/>
            <person name="Lian M.M."/>
            <person name="Swann J.B."/>
            <person name="Ohta Y."/>
            <person name="Flajnik M.F."/>
            <person name="Sutoh Y."/>
            <person name="Kasahara M."/>
            <person name="Hoon S."/>
            <person name="Gangu V."/>
            <person name="Roy S.W."/>
            <person name="Irimia M."/>
            <person name="Korzh V."/>
            <person name="Kondrychyn I."/>
            <person name="Lim Z.W."/>
            <person name="Tay B.H."/>
            <person name="Tohari S."/>
            <person name="Kong K.W."/>
            <person name="Ho S."/>
            <person name="Lorente-Galdos B."/>
            <person name="Quilez J."/>
            <person name="Marques-Bonet T."/>
            <person name="Raney B.J."/>
            <person name="Ingham P.W."/>
            <person name="Tay A."/>
            <person name="Hillier L.W."/>
            <person name="Minx P."/>
            <person name="Boehm T."/>
            <person name="Wilson R.K."/>
            <person name="Brenner S."/>
            <person name="Warren W.C."/>
        </authorList>
    </citation>
    <scope>NUCLEOTIDE SEQUENCE</scope>
    <source>
        <tissue evidence="4">Gills</tissue>
    </source>
</reference>
<dbReference type="RefSeq" id="XP_007905084.1">
    <property type="nucleotide sequence ID" value="XM_007906893.2"/>
</dbReference>
<dbReference type="Proteomes" id="UP000314986">
    <property type="component" value="Unassembled WGS sequence"/>
</dbReference>
<dbReference type="SMART" id="SM00276">
    <property type="entry name" value="GLECT"/>
    <property type="match status" value="1"/>
</dbReference>
<dbReference type="PROSITE" id="PS51304">
    <property type="entry name" value="GALECTIN"/>
    <property type="match status" value="1"/>
</dbReference>
<reference evidence="6" key="1">
    <citation type="journal article" date="2006" name="Science">
        <title>Ancient noncoding elements conserved in the human genome.</title>
        <authorList>
            <person name="Venkatesh B."/>
            <person name="Kirkness E.F."/>
            <person name="Loh Y.H."/>
            <person name="Halpern A.L."/>
            <person name="Lee A.P."/>
            <person name="Johnson J."/>
            <person name="Dandona N."/>
            <person name="Viswanathan L.D."/>
            <person name="Tay A."/>
            <person name="Venter J.C."/>
            <person name="Strausberg R.L."/>
            <person name="Brenner S."/>
        </authorList>
    </citation>
    <scope>NUCLEOTIDE SEQUENCE [LARGE SCALE GENOMIC DNA]</scope>
</reference>
<dbReference type="Gene3D" id="2.60.120.200">
    <property type="match status" value="1"/>
</dbReference>
<dbReference type="AlphaFoldDB" id="V9L9T8"/>
<dbReference type="GO" id="GO:0030246">
    <property type="term" value="F:carbohydrate binding"/>
    <property type="evidence" value="ECO:0007669"/>
    <property type="project" value="UniProtKB-UniRule"/>
</dbReference>
<organism evidence="4">
    <name type="scientific">Callorhinchus milii</name>
    <name type="common">Ghost shark</name>
    <dbReference type="NCBI Taxonomy" id="7868"/>
    <lineage>
        <taxon>Eukaryota</taxon>
        <taxon>Metazoa</taxon>
        <taxon>Chordata</taxon>
        <taxon>Craniata</taxon>
        <taxon>Vertebrata</taxon>
        <taxon>Chondrichthyes</taxon>
        <taxon>Holocephali</taxon>
        <taxon>Chimaeriformes</taxon>
        <taxon>Callorhinchidae</taxon>
        <taxon>Callorhinchus</taxon>
    </lineage>
</organism>
<dbReference type="PANTHER" id="PTHR11346:SF147">
    <property type="entry name" value="GALECTIN"/>
    <property type="match status" value="1"/>
</dbReference>
<name>V9L9T8_CALMI</name>
<dbReference type="Pfam" id="PF00337">
    <property type="entry name" value="Gal-bind_lectin"/>
    <property type="match status" value="1"/>
</dbReference>
<dbReference type="Ensembl" id="ENSCMIT00000034927.1">
    <property type="protein sequence ID" value="ENSCMIP00000034409.1"/>
    <property type="gene ID" value="ENSCMIG00000014606.1"/>
</dbReference>
<proteinExistence type="evidence at transcript level"/>
<evidence type="ECO:0000256" key="1">
    <source>
        <dbReference type="ARBA" id="ARBA00022734"/>
    </source>
</evidence>
<gene>
    <name evidence="5" type="primary">galectin-8</name>
</gene>
<dbReference type="InterPro" id="IPR001079">
    <property type="entry name" value="Galectin_CRD"/>
</dbReference>
<evidence type="ECO:0000259" key="3">
    <source>
        <dbReference type="PROSITE" id="PS51304"/>
    </source>
</evidence>
<reference evidence="6" key="2">
    <citation type="journal article" date="2007" name="PLoS Biol.">
        <title>Survey sequencing and comparative analysis of the elephant shark (Callorhinchus milii) genome.</title>
        <authorList>
            <person name="Venkatesh B."/>
            <person name="Kirkness E.F."/>
            <person name="Loh Y.H."/>
            <person name="Halpern A.L."/>
            <person name="Lee A.P."/>
            <person name="Johnson J."/>
            <person name="Dandona N."/>
            <person name="Viswanathan L.D."/>
            <person name="Tay A."/>
            <person name="Venter J.C."/>
            <person name="Strausberg R.L."/>
            <person name="Brenner S."/>
        </authorList>
    </citation>
    <scope>NUCLEOTIDE SEQUENCE [LARGE SCALE GENOMIC DNA]</scope>
</reference>
<evidence type="ECO:0000313" key="6">
    <source>
        <dbReference type="Proteomes" id="UP000314986"/>
    </source>
</evidence>